<sequence>MNIESLSMHIHGTEFLGKNARSTRQVCRSMRINRLLDARQSIQFVPRASTGNRIQGIMFKFLVLCCLLVVVHGGWIAPAPLVKKIAIAPAPVAVKIAPLEIKSVPLIKAPLTWTVAEPKAVGWNGGWGDDNLGWNGGWNGGLKL</sequence>
<organism evidence="2">
    <name type="scientific">Ooceraea biroi</name>
    <name type="common">Clonal raider ant</name>
    <name type="synonym">Cerapachys biroi</name>
    <dbReference type="NCBI Taxonomy" id="2015173"/>
    <lineage>
        <taxon>Eukaryota</taxon>
        <taxon>Metazoa</taxon>
        <taxon>Ecdysozoa</taxon>
        <taxon>Arthropoda</taxon>
        <taxon>Hexapoda</taxon>
        <taxon>Insecta</taxon>
        <taxon>Pterygota</taxon>
        <taxon>Neoptera</taxon>
        <taxon>Endopterygota</taxon>
        <taxon>Hymenoptera</taxon>
        <taxon>Apocrita</taxon>
        <taxon>Aculeata</taxon>
        <taxon>Formicoidea</taxon>
        <taxon>Formicidae</taxon>
        <taxon>Dorylinae</taxon>
        <taxon>Ooceraea</taxon>
    </lineage>
</organism>
<evidence type="ECO:0000313" key="2">
    <source>
        <dbReference type="EMBL" id="RLU15045.1"/>
    </source>
</evidence>
<protein>
    <submittedName>
        <fullName evidence="2">Uncharacterized protein</fullName>
    </submittedName>
</protein>
<reference evidence="2" key="2">
    <citation type="submission" date="2018-07" db="EMBL/GenBank/DDBJ databases">
        <authorList>
            <person name="Mckenzie S.K."/>
            <person name="Kronauer D.J.C."/>
        </authorList>
    </citation>
    <scope>NUCLEOTIDE SEQUENCE</scope>
    <source>
        <strain evidence="2">Clonal line C1</strain>
    </source>
</reference>
<dbReference type="Proteomes" id="UP000279307">
    <property type="component" value="Chromosome 14"/>
</dbReference>
<feature type="transmembrane region" description="Helical" evidence="1">
    <location>
        <begin position="57"/>
        <end position="77"/>
    </location>
</feature>
<keyword evidence="1" id="KW-0472">Membrane</keyword>
<evidence type="ECO:0000256" key="1">
    <source>
        <dbReference type="SAM" id="Phobius"/>
    </source>
</evidence>
<keyword evidence="1" id="KW-1133">Transmembrane helix</keyword>
<proteinExistence type="predicted"/>
<keyword evidence="1" id="KW-0812">Transmembrane</keyword>
<gene>
    <name evidence="2" type="ORF">DMN91_012932</name>
</gene>
<comment type="caution">
    <text evidence="2">The sequence shown here is derived from an EMBL/GenBank/DDBJ whole genome shotgun (WGS) entry which is preliminary data.</text>
</comment>
<dbReference type="EMBL" id="QOIP01000014">
    <property type="protein sequence ID" value="RLU15045.1"/>
    <property type="molecule type" value="Genomic_DNA"/>
</dbReference>
<reference evidence="2" key="1">
    <citation type="journal article" date="2018" name="Genome Res.">
        <title>The genomic architecture and molecular evolution of ant odorant receptors.</title>
        <authorList>
            <person name="McKenzie S.K."/>
            <person name="Kronauer D.J.C."/>
        </authorList>
    </citation>
    <scope>NUCLEOTIDE SEQUENCE [LARGE SCALE GENOMIC DNA]</scope>
    <source>
        <strain evidence="2">Clonal line C1</strain>
    </source>
</reference>
<accession>A0A3L8D3G8</accession>
<dbReference type="AlphaFoldDB" id="A0A3L8D3G8"/>
<name>A0A3L8D3G8_OOCBI</name>